<gene>
    <name evidence="6" type="ORF">A7A09_014040</name>
</gene>
<dbReference type="Pfam" id="PF01258">
    <property type="entry name" value="zf-dskA_traR"/>
    <property type="match status" value="1"/>
</dbReference>
<organism evidence="6 7">
    <name type="scientific">Paracoccus methylarcula</name>
    <dbReference type="NCBI Taxonomy" id="72022"/>
    <lineage>
        <taxon>Bacteria</taxon>
        <taxon>Pseudomonadati</taxon>
        <taxon>Pseudomonadota</taxon>
        <taxon>Alphaproteobacteria</taxon>
        <taxon>Rhodobacterales</taxon>
        <taxon>Paracoccaceae</taxon>
        <taxon>Paracoccus</taxon>
    </lineage>
</organism>
<dbReference type="InterPro" id="IPR000962">
    <property type="entry name" value="Znf_DskA_TraR"/>
</dbReference>
<keyword evidence="2" id="KW-0863">Zinc-finger</keyword>
<dbReference type="PANTHER" id="PTHR33823">
    <property type="entry name" value="RNA POLYMERASE-BINDING TRANSCRIPTION FACTOR DKSA-RELATED"/>
    <property type="match status" value="1"/>
</dbReference>
<feature type="zinc finger region" description="dksA C4-type" evidence="4">
    <location>
        <begin position="81"/>
        <end position="105"/>
    </location>
</feature>
<dbReference type="PROSITE" id="PS51128">
    <property type="entry name" value="ZF_DKSA_2"/>
    <property type="match status" value="1"/>
</dbReference>
<accession>A0A3R7NBE5</accession>
<dbReference type="OrthoDB" id="1121111at2"/>
<dbReference type="AlphaFoldDB" id="A0A3R7NBE5"/>
<keyword evidence="3" id="KW-0862">Zinc</keyword>
<dbReference type="GO" id="GO:0008270">
    <property type="term" value="F:zinc ion binding"/>
    <property type="evidence" value="ECO:0007669"/>
    <property type="project" value="UniProtKB-KW"/>
</dbReference>
<protein>
    <submittedName>
        <fullName evidence="6">TraR/DksA family transcriptional regulator</fullName>
    </submittedName>
</protein>
<keyword evidence="1" id="KW-0479">Metal-binding</keyword>
<evidence type="ECO:0000313" key="7">
    <source>
        <dbReference type="Proteomes" id="UP000238137"/>
    </source>
</evidence>
<dbReference type="Gene3D" id="1.20.120.910">
    <property type="entry name" value="DksA, coiled-coil domain"/>
    <property type="match status" value="1"/>
</dbReference>
<name>A0A3R7NBE5_9RHOB</name>
<dbReference type="SUPFAM" id="SSF57716">
    <property type="entry name" value="Glucocorticoid receptor-like (DNA-binding domain)"/>
    <property type="match status" value="1"/>
</dbReference>
<evidence type="ECO:0000256" key="4">
    <source>
        <dbReference type="PROSITE-ProRule" id="PRU00510"/>
    </source>
</evidence>
<proteinExistence type="predicted"/>
<evidence type="ECO:0000256" key="1">
    <source>
        <dbReference type="ARBA" id="ARBA00022723"/>
    </source>
</evidence>
<dbReference type="Proteomes" id="UP000238137">
    <property type="component" value="Unassembled WGS sequence"/>
</dbReference>
<feature type="domain" description="Zinc finger DksA/TraR C4-type" evidence="5">
    <location>
        <begin position="76"/>
        <end position="107"/>
    </location>
</feature>
<dbReference type="EMBL" id="PXNQ02000008">
    <property type="protein sequence ID" value="RNF34081.1"/>
    <property type="molecule type" value="Genomic_DNA"/>
</dbReference>
<dbReference type="PANTHER" id="PTHR33823:SF2">
    <property type="entry name" value="RNA POLYMERASE-BINDING TRANSCRIPTION FACTOR DKSA"/>
    <property type="match status" value="1"/>
</dbReference>
<keyword evidence="7" id="KW-1185">Reference proteome</keyword>
<evidence type="ECO:0000259" key="5">
    <source>
        <dbReference type="Pfam" id="PF01258"/>
    </source>
</evidence>
<evidence type="ECO:0000313" key="6">
    <source>
        <dbReference type="EMBL" id="RNF34081.1"/>
    </source>
</evidence>
<comment type="caution">
    <text evidence="6">The sequence shown here is derived from an EMBL/GenBank/DDBJ whole genome shotgun (WGS) entry which is preliminary data.</text>
</comment>
<dbReference type="InterPro" id="IPR020458">
    <property type="entry name" value="Znf_DskA_TraR_CS"/>
</dbReference>
<evidence type="ECO:0000256" key="3">
    <source>
        <dbReference type="ARBA" id="ARBA00022833"/>
    </source>
</evidence>
<dbReference type="PROSITE" id="PS01102">
    <property type="entry name" value="ZF_DKSA_1"/>
    <property type="match status" value="1"/>
</dbReference>
<evidence type="ECO:0000256" key="2">
    <source>
        <dbReference type="ARBA" id="ARBA00022771"/>
    </source>
</evidence>
<sequence length="110" mass="12082">MAAHFGPLLKLELEQLKSASSETADARKPVELDQQSVGRLSRMDAMQNQAMANAVDARRYQRIAAIEAALHRIAEGEFGYCEECGDPIPLARLQLDPIFTLCVGCKGARH</sequence>
<reference evidence="6" key="1">
    <citation type="submission" date="2018-05" db="EMBL/GenBank/DDBJ databases">
        <title>Reclassification of Methylarcula marina and Methylarcula terricola as Paracoccus methylarcula sp.nov., comb.nov. and Paracoccus terricola comb.nov.</title>
        <authorList>
            <person name="Shmareva M.N."/>
            <person name="Doronina N.V."/>
            <person name="Vasilenko O.V."/>
            <person name="Tarlachkov S.V."/>
            <person name="Trotsenko Y.A."/>
        </authorList>
    </citation>
    <scope>NUCLEOTIDE SEQUENCE [LARGE SCALE GENOMIC DNA]</scope>
    <source>
        <strain evidence="6">VKM B-2159</strain>
    </source>
</reference>